<feature type="coiled-coil region" evidence="1">
    <location>
        <begin position="966"/>
        <end position="1035"/>
    </location>
</feature>
<evidence type="ECO:0000256" key="1">
    <source>
        <dbReference type="SAM" id="Coils"/>
    </source>
</evidence>
<keyword evidence="4" id="KW-1185">Reference proteome</keyword>
<sequence>MSKPNDLADIFFLLNQEVVQEKNHFLFFLGTDTVFTQRPTITLEDPVQKKSYEQGETLSLAAQTVVAYLGEQGQAEIGKLGEPLSYNSPSVDVLNGPTTLGTEVGKRVAQGVFLALRAAASGKENLEIASHSRGSVEAIMVMNELARIKKALAEHPKKSLRDILCEAPGDDDNTYIAAAMRELFQIPDNEKPELRVELLHRLNKLKINPFLMDPVPGGSKFGIKKIRWHSPRFYEKPTCDNYELILFRDERTCCFTPIVPEGMQPLVLPGHHGSASGNRYNQQGVEVPQDIENRDTTTIQNLVLCKLFYFFNQNTGGRFDQAFYQKLDSGHEKLDSVLNNFLSADDITRREIILNHYMEVQKNDEAYRSFANGSYAWLGAQYTASKQRFVHLRGHNHSSMENVAPTFNETFLNEEHALLYLRKYIDFDELTESTLDQIVSKTTITLGKTIQALLSPLEVNEDKDVQKLLDLLQSENGAKIFFNSLSLLVDIISQKYLRNNLTQEEDINLRNVIEEPFRILKAAKERIKSDGNIHVSHKEYIKQFDDLIETGLKNTVETHFHSIIEQTDYLYVQISYLLTPPESYYKILQDFISSHLSKDERLAAVAASLGEVSADRVRSISDIQEIITGTVGSFGENLSVELKEIISSKANEFLQPCIEAHQTSVEDYLKNIERLYNLSATLSKDLPALRNLLSEKKIEIERMDLDYRMSYLVKIGGCLLKEKAFDLRTKPEYLSGSFFELLKREAIKHGAHSPEIEDLQTSNQSLSTCLRQQEQKFGEQSIVLAKVDEELRNRERHLEEQNSIVTSLIAEQQKKDRIIEEQSTKLNSLSADLKSGEATIEEQGSRLDSLSIELESRDKTIKEQGATVKSLTEDLESRDATIKEQSSKLNTLSTNLKSREATIEEQGSRLDLLTSDLQSRDKTISEQGSRLDSLSIELESRDRAIKEQGAKVKSLTEDLENRDRTIKEQSSKLEALSTNLENREATIEEQGSQLGLLSKELERRNATIADQKNRLASTTEELEAKNRIIDEQARKLQGLGKTSEEEKSNHDLRLLQKQRLIDQLNSAKEREQAVLITAKLLPFTIEYQNELLDSAKQYSPDLEQIEYGTLPNMKEDPENPAKKVEYDKIAAKFAIVSNLRHLLEDSKSEPLPSARVSNFQATLHDADVELNLKAHRDEGWGRFAKACFTALAITITGVFPGVLGLIAVSYYADKSFPTFFKLHSRGENYLRKCDAALPPFDTAEELVQTESSEGLSVSSA</sequence>
<feature type="transmembrane region" description="Helical" evidence="2">
    <location>
        <begin position="1188"/>
        <end position="1212"/>
    </location>
</feature>
<protein>
    <submittedName>
        <fullName evidence="3">Chromosome segregation protein SMC</fullName>
    </submittedName>
</protein>
<dbReference type="EMBL" id="CCSB01000003">
    <property type="protein sequence ID" value="CDZ78215.1"/>
    <property type="molecule type" value="Genomic_DNA"/>
</dbReference>
<dbReference type="OrthoDB" id="5651329at2"/>
<evidence type="ECO:0000313" key="4">
    <source>
        <dbReference type="Proteomes" id="UP000044071"/>
    </source>
</evidence>
<reference evidence="3 4" key="1">
    <citation type="submission" date="2014-06" db="EMBL/GenBank/DDBJ databases">
        <authorList>
            <person name="Urmite Genomes Urmite Genomes"/>
        </authorList>
    </citation>
    <scope>NUCLEOTIDE SEQUENCE [LARGE SCALE GENOMIC DNA]</scope>
</reference>
<accession>A0A078KUT4</accession>
<dbReference type="STRING" id="1034943.BN59_02523"/>
<evidence type="ECO:0000256" key="2">
    <source>
        <dbReference type="SAM" id="Phobius"/>
    </source>
</evidence>
<evidence type="ECO:0000313" key="3">
    <source>
        <dbReference type="EMBL" id="CDZ78215.1"/>
    </source>
</evidence>
<keyword evidence="1" id="KW-0175">Coiled coil</keyword>
<gene>
    <name evidence="3" type="ORF">BN59_02523</name>
</gene>
<dbReference type="AlphaFoldDB" id="A0A078KUT4"/>
<organism evidence="3 4">
    <name type="scientific">Legionella massiliensis</name>
    <dbReference type="NCBI Taxonomy" id="1034943"/>
    <lineage>
        <taxon>Bacteria</taxon>
        <taxon>Pseudomonadati</taxon>
        <taxon>Pseudomonadota</taxon>
        <taxon>Gammaproteobacteria</taxon>
        <taxon>Legionellales</taxon>
        <taxon>Legionellaceae</taxon>
        <taxon>Legionella</taxon>
    </lineage>
</organism>
<proteinExistence type="predicted"/>
<dbReference type="Proteomes" id="UP000044071">
    <property type="component" value="Unassembled WGS sequence"/>
</dbReference>
<keyword evidence="2" id="KW-0472">Membrane</keyword>
<name>A0A078KUT4_9GAMM</name>
<keyword evidence="2" id="KW-0812">Transmembrane</keyword>
<dbReference type="RefSeq" id="WP_043874745.1">
    <property type="nucleotide sequence ID" value="NZ_CCVW01000003.1"/>
</dbReference>
<keyword evidence="2" id="KW-1133">Transmembrane helix</keyword>
<dbReference type="eggNOG" id="COG1196">
    <property type="taxonomic scope" value="Bacteria"/>
</dbReference>